<sequence length="579" mass="65185">MPQNCIFLHIEFDANGSCTIGSSRALSDGYIQRLVGAMEVLFTEQKGVHPSLVADSKLYLCSDNGIIGPKTEVVIEKTKLAVQEGRLYRCLSCKALCELRLERSWLTPGGALYNIIFYTYKNLNADTLFQFPMHGIYCKYDPVKDELVPDMSLTGLKQCTWCHSRLLRKVTSDGTVICTAEDKSESGNIVPTQPKGLIPLEPAVEEEAQKINIKVQWNNISVQDAISWTEFQGISGQGLLDCISRLATNFIRKHFPGQENCTELLTAVREQILKQLSKPLDHKNAAVLARSVAEKKEDKGRVMKEEKIKYPRIEVPTSLNAVESSSVACQPQYVKVVSSDGKQANLTLSEKGISYHELQEWIMKEFCIPVASQRIKWGFPPKDLQASCDTNQMLPLKHGDRLIVEKIKSNEAAKPLSSSIHHRNLLSEYIARKFMEKIQTEIVWKAAEGHPETFKRGGSYYKQIAESNILHEKLHTSIANFPDKRFCYNPTSDSIELCVKQLGHFRIAFDLDERIEQARRGELVEGFSRCPLMSNQKEQQNNPLTMRPAIPPVLSSREVKKPSLVRKGPGFSVLTSPES</sequence>
<dbReference type="EMBL" id="KK117496">
    <property type="protein sequence ID" value="KFM70618.1"/>
    <property type="molecule type" value="Genomic_DNA"/>
</dbReference>
<dbReference type="OrthoDB" id="10012024at2759"/>
<dbReference type="AlphaFoldDB" id="A0A087TZS9"/>
<reference evidence="2 3" key="1">
    <citation type="submission" date="2013-11" db="EMBL/GenBank/DDBJ databases">
        <title>Genome sequencing of Stegodyphus mimosarum.</title>
        <authorList>
            <person name="Bechsgaard J."/>
        </authorList>
    </citation>
    <scope>NUCLEOTIDE SEQUENCE [LARGE SCALE GENOMIC DNA]</scope>
</reference>
<dbReference type="PANTHER" id="PTHR14843">
    <property type="entry name" value="DEUBIQUITINATING PROTEIN VCIP135"/>
    <property type="match status" value="1"/>
</dbReference>
<dbReference type="GO" id="GO:0004843">
    <property type="term" value="F:cysteine-type deubiquitinase activity"/>
    <property type="evidence" value="ECO:0007669"/>
    <property type="project" value="InterPro"/>
</dbReference>
<evidence type="ECO:0000313" key="3">
    <source>
        <dbReference type="Proteomes" id="UP000054359"/>
    </source>
</evidence>
<name>A0A087TZS9_STEMI</name>
<keyword evidence="3" id="KW-1185">Reference proteome</keyword>
<dbReference type="GO" id="GO:0016320">
    <property type="term" value="P:endoplasmic reticulum membrane fusion"/>
    <property type="evidence" value="ECO:0007669"/>
    <property type="project" value="TreeGrafter"/>
</dbReference>
<feature type="non-terminal residue" evidence="2">
    <location>
        <position position="579"/>
    </location>
</feature>
<feature type="region of interest" description="Disordered" evidence="1">
    <location>
        <begin position="557"/>
        <end position="579"/>
    </location>
</feature>
<organism evidence="2 3">
    <name type="scientific">Stegodyphus mimosarum</name>
    <name type="common">African social velvet spider</name>
    <dbReference type="NCBI Taxonomy" id="407821"/>
    <lineage>
        <taxon>Eukaryota</taxon>
        <taxon>Metazoa</taxon>
        <taxon>Ecdysozoa</taxon>
        <taxon>Arthropoda</taxon>
        <taxon>Chelicerata</taxon>
        <taxon>Arachnida</taxon>
        <taxon>Araneae</taxon>
        <taxon>Araneomorphae</taxon>
        <taxon>Entelegynae</taxon>
        <taxon>Eresoidea</taxon>
        <taxon>Eresidae</taxon>
        <taxon>Stegodyphus</taxon>
    </lineage>
</organism>
<dbReference type="GO" id="GO:0090168">
    <property type="term" value="P:Golgi reassembly"/>
    <property type="evidence" value="ECO:0007669"/>
    <property type="project" value="TreeGrafter"/>
</dbReference>
<protein>
    <submittedName>
        <fullName evidence="2">Deubiquitinating protein</fullName>
    </submittedName>
</protein>
<dbReference type="OMA" id="XSSSSKA"/>
<gene>
    <name evidence="2" type="ORF">X975_21873</name>
</gene>
<evidence type="ECO:0000313" key="2">
    <source>
        <dbReference type="EMBL" id="KFM70618.1"/>
    </source>
</evidence>
<evidence type="ECO:0000256" key="1">
    <source>
        <dbReference type="SAM" id="MobiDB-lite"/>
    </source>
</evidence>
<dbReference type="InterPro" id="IPR039087">
    <property type="entry name" value="VCPIP1"/>
</dbReference>
<dbReference type="GO" id="GO:0035871">
    <property type="term" value="P:protein K11-linked deubiquitination"/>
    <property type="evidence" value="ECO:0007669"/>
    <property type="project" value="TreeGrafter"/>
</dbReference>
<dbReference type="PANTHER" id="PTHR14843:SF2">
    <property type="entry name" value="DEUBIQUITINATING PROTEIN VCPIP1"/>
    <property type="match status" value="1"/>
</dbReference>
<dbReference type="GO" id="GO:0016567">
    <property type="term" value="P:protein ubiquitination"/>
    <property type="evidence" value="ECO:0007669"/>
    <property type="project" value="InterPro"/>
</dbReference>
<accession>A0A087TZS9</accession>
<proteinExistence type="predicted"/>
<dbReference type="GO" id="GO:0071108">
    <property type="term" value="P:protein K48-linked deubiquitination"/>
    <property type="evidence" value="ECO:0007669"/>
    <property type="project" value="TreeGrafter"/>
</dbReference>
<dbReference type="Gene3D" id="3.10.20.90">
    <property type="entry name" value="Phosphatidylinositol 3-kinase Catalytic Subunit, Chain A, domain 1"/>
    <property type="match status" value="1"/>
</dbReference>
<dbReference type="STRING" id="407821.A0A087TZS9"/>
<dbReference type="Proteomes" id="UP000054359">
    <property type="component" value="Unassembled WGS sequence"/>
</dbReference>